<dbReference type="PANTHER" id="PTHR43150:SF4">
    <property type="entry name" value="L-GLYCERALDEHYDE 3-PHOSPHATE REDUCTASE"/>
    <property type="match status" value="1"/>
</dbReference>
<dbReference type="Proteomes" id="UP000199700">
    <property type="component" value="Chromosome"/>
</dbReference>
<dbReference type="EMBL" id="LT629739">
    <property type="protein sequence ID" value="SDS65202.1"/>
    <property type="molecule type" value="Genomic_DNA"/>
</dbReference>
<comment type="similarity">
    <text evidence="1">Belongs to the shaker potassium channel beta subunit family.</text>
</comment>
<dbReference type="RefSeq" id="WP_092105999.1">
    <property type="nucleotide sequence ID" value="NZ_LT629739.1"/>
</dbReference>
<evidence type="ECO:0000256" key="3">
    <source>
        <dbReference type="ARBA" id="ARBA00023002"/>
    </source>
</evidence>
<feature type="domain" description="NADP-dependent oxidoreductase" evidence="4">
    <location>
        <begin position="27"/>
        <end position="328"/>
    </location>
</feature>
<accession>A0A1H1TY90</accession>
<dbReference type="InterPro" id="IPR005399">
    <property type="entry name" value="K_chnl_volt-dep_bsu_KCNAB-rel"/>
</dbReference>
<dbReference type="NCBIfam" id="NF007388">
    <property type="entry name" value="PRK09912.1"/>
    <property type="match status" value="1"/>
</dbReference>
<keyword evidence="2" id="KW-0521">NADP</keyword>
<keyword evidence="3" id="KW-0560">Oxidoreductase</keyword>
<proteinExistence type="inferred from homology"/>
<evidence type="ECO:0000256" key="1">
    <source>
        <dbReference type="ARBA" id="ARBA00006515"/>
    </source>
</evidence>
<keyword evidence="6" id="KW-1185">Reference proteome</keyword>
<dbReference type="AlphaFoldDB" id="A0A1H1TY90"/>
<evidence type="ECO:0000259" key="4">
    <source>
        <dbReference type="Pfam" id="PF00248"/>
    </source>
</evidence>
<dbReference type="STRING" id="629680.SAMN04489751_2512"/>
<evidence type="ECO:0000313" key="6">
    <source>
        <dbReference type="Proteomes" id="UP000199700"/>
    </source>
</evidence>
<gene>
    <name evidence="5" type="ORF">SAMN04489751_2512</name>
</gene>
<protein>
    <submittedName>
        <fullName evidence="5">L-glyceraldehyde 3-phosphate reductase</fullName>
    </submittedName>
</protein>
<sequence length="346" mass="37482">MYQAAENRYESMTYRPVGRSGLVLPALSLGLWHNFGDDVAFQNQRDIVRRAFDLGITHFDLANNYGPPPGSAETNFGRLLREDLGAYRDELIISTKAGWGMHPGPYGGPGGSRKYLLSSLDASLNRLGLDYVDIFYSHRPDASTPLEETIGALDTAVRSGRALYAGISSYSAADTARASALAKDLGTPLLIHQPSYSMVNRWIESDNLLETTEAEGLGVIAFSPLAQGLLTDKYLGGVPEQSRAGKATPSFRDGFLSEDNLERIRSLNDIAAARGQSLAQMALSWALRDDRVSSLVIGASRVAQLEHNVAALSSEPLSADELKKIDAFAVDSGVDIWGDARRSTQE</sequence>
<dbReference type="OrthoDB" id="9768793at2"/>
<dbReference type="PANTHER" id="PTHR43150">
    <property type="entry name" value="HYPERKINETIC, ISOFORM M"/>
    <property type="match status" value="1"/>
</dbReference>
<name>A0A1H1TY90_BRESA</name>
<dbReference type="Gene3D" id="3.20.20.100">
    <property type="entry name" value="NADP-dependent oxidoreductase domain"/>
    <property type="match status" value="1"/>
</dbReference>
<dbReference type="GO" id="GO:0016491">
    <property type="term" value="F:oxidoreductase activity"/>
    <property type="evidence" value="ECO:0007669"/>
    <property type="project" value="UniProtKB-KW"/>
</dbReference>
<dbReference type="SUPFAM" id="SSF51430">
    <property type="entry name" value="NAD(P)-linked oxidoreductase"/>
    <property type="match status" value="1"/>
</dbReference>
<evidence type="ECO:0000256" key="2">
    <source>
        <dbReference type="ARBA" id="ARBA00022857"/>
    </source>
</evidence>
<reference evidence="5" key="1">
    <citation type="submission" date="2016-10" db="EMBL/GenBank/DDBJ databases">
        <authorList>
            <person name="Varghese N."/>
            <person name="Submissions S."/>
        </authorList>
    </citation>
    <scope>NUCLEOTIDE SEQUENCE [LARGE SCALE GENOMIC DNA]</scope>
    <source>
        <strain evidence="5">DSM 22082</strain>
    </source>
</reference>
<dbReference type="InterPro" id="IPR023210">
    <property type="entry name" value="NADP_OxRdtase_dom"/>
</dbReference>
<dbReference type="GO" id="GO:0051596">
    <property type="term" value="P:methylglyoxal catabolic process"/>
    <property type="evidence" value="ECO:0007669"/>
    <property type="project" value="TreeGrafter"/>
</dbReference>
<evidence type="ECO:0000313" key="5">
    <source>
        <dbReference type="EMBL" id="SDS65202.1"/>
    </source>
</evidence>
<organism evidence="5 6">
    <name type="scientific">Brevibacterium sandarakinum</name>
    <dbReference type="NCBI Taxonomy" id="629680"/>
    <lineage>
        <taxon>Bacteria</taxon>
        <taxon>Bacillati</taxon>
        <taxon>Actinomycetota</taxon>
        <taxon>Actinomycetes</taxon>
        <taxon>Micrococcales</taxon>
        <taxon>Brevibacteriaceae</taxon>
        <taxon>Brevibacterium</taxon>
    </lineage>
</organism>
<dbReference type="Pfam" id="PF00248">
    <property type="entry name" value="Aldo_ket_red"/>
    <property type="match status" value="1"/>
</dbReference>
<dbReference type="InterPro" id="IPR036812">
    <property type="entry name" value="NAD(P)_OxRdtase_dom_sf"/>
</dbReference>